<keyword evidence="2" id="KW-0963">Cytoplasm</keyword>
<dbReference type="GO" id="GO:0070736">
    <property type="term" value="F:protein-glycine ligase activity, initiating"/>
    <property type="evidence" value="ECO:0007669"/>
    <property type="project" value="TreeGrafter"/>
</dbReference>
<evidence type="ECO:0000256" key="2">
    <source>
        <dbReference type="ARBA" id="ARBA00022490"/>
    </source>
</evidence>
<dbReference type="Proteomes" id="UP000192223">
    <property type="component" value="Unplaced"/>
</dbReference>
<dbReference type="Pfam" id="PF03133">
    <property type="entry name" value="TTL"/>
    <property type="match status" value="1"/>
</dbReference>
<sequence length="760" mass="89028">MGDIKTMLPRYDTTLNVRLTAVSRYHRKCHIMAVPPTLNDKNLLDKQQNQNNEKPIISVPFSITPEIQEIIDKCMQNKKPEENKNKLVITSEKLTELRKNVENAIKERKTFTIKGGWNTIRNAFLSRGWIEKFEGNKPPPKGASGVPAPPSTVEDFTNIIPAKQNWESDEAYRKKCERVIMSRMLQNHMVDFYWNMRRDGTDFHHRINTQQIMNRFGRSLFTSKEGLNLLLQEMHWHSEPGVAHVNFPRCYTLGFLDHYSHFVDDFRLTACTSLLKWFTSRYTKQDELTVTSPEGTEPLTALEFAIKRCNEFVSKQEHADIDKDFAVVWSNEWDQFLTHFYNIIHSDKMFKYLKDLPLASLNVQAKIALKGVKRHWPQMVIDGMRNIWILKPGNKCRGRGIQLIKHLEDVSKVMNMKMKYVVQKYIEQPLLIYDTKFDIRQWFMITGTHPLTIWMYRESYLRFSTQIFSLQNFHESLHLTNHAVQCKYKNVNQRDKALPDENMWDCQTFKAYLKQIGHPDKWDMVILPGMRENIIGAMLACQDTMDRRPNTFELYGADFVISEDYTPWLLEINSSPDLSWSTSVTARMCPQCLEDMVKVIIDKRRNPSADTGAFDLVYRQNFPKPPAYLGMNLSVRGHRIFRKKLKHKDSKEIKEEQNTYIKRRKDPDNESKNTEFTLSKPKNLPAVNIVKMYKGPVIGDLIEELNMSMSSKPAKPVTIDTPENKSRPSSRANSTGQRQSKSKERKEHKRRRSHRRHSKK</sequence>
<dbReference type="GeneID" id="108733700"/>
<dbReference type="Gene3D" id="3.30.470.20">
    <property type="entry name" value="ATP-grasp fold, B domain"/>
    <property type="match status" value="1"/>
</dbReference>
<dbReference type="STRING" id="224129.A0A1W4WKB8"/>
<dbReference type="GO" id="GO:0003341">
    <property type="term" value="P:cilium movement"/>
    <property type="evidence" value="ECO:0007669"/>
    <property type="project" value="TreeGrafter"/>
</dbReference>
<dbReference type="GO" id="GO:0005524">
    <property type="term" value="F:ATP binding"/>
    <property type="evidence" value="ECO:0007669"/>
    <property type="project" value="UniProtKB-KW"/>
</dbReference>
<dbReference type="GO" id="GO:0005930">
    <property type="term" value="C:axoneme"/>
    <property type="evidence" value="ECO:0007669"/>
    <property type="project" value="TreeGrafter"/>
</dbReference>
<feature type="coiled-coil region" evidence="7">
    <location>
        <begin position="87"/>
        <end position="114"/>
    </location>
</feature>
<evidence type="ECO:0000256" key="6">
    <source>
        <dbReference type="ARBA" id="ARBA00023212"/>
    </source>
</evidence>
<accession>A0A1W4WKB8</accession>
<keyword evidence="4" id="KW-0547">Nucleotide-binding</keyword>
<dbReference type="FunFam" id="3.30.470.20:FF:000032">
    <property type="entry name" value="tubulin monoglycylase TTLL3 isoform X2"/>
    <property type="match status" value="1"/>
</dbReference>
<evidence type="ECO:0000256" key="8">
    <source>
        <dbReference type="SAM" id="MobiDB-lite"/>
    </source>
</evidence>
<protein>
    <submittedName>
        <fullName evidence="10">Tubulin glycylase 3A-like</fullName>
    </submittedName>
</protein>
<dbReference type="PANTHER" id="PTHR45870:SF2">
    <property type="entry name" value="TUBULIN MONOGLYCYLASE TTLL3"/>
    <property type="match status" value="1"/>
</dbReference>
<dbReference type="GO" id="GO:0015630">
    <property type="term" value="C:microtubule cytoskeleton"/>
    <property type="evidence" value="ECO:0007669"/>
    <property type="project" value="TreeGrafter"/>
</dbReference>
<evidence type="ECO:0000256" key="4">
    <source>
        <dbReference type="ARBA" id="ARBA00022741"/>
    </source>
</evidence>
<keyword evidence="7" id="KW-0175">Coiled coil</keyword>
<feature type="compositionally biased region" description="Basic residues" evidence="8">
    <location>
        <begin position="746"/>
        <end position="760"/>
    </location>
</feature>
<keyword evidence="3" id="KW-0436">Ligase</keyword>
<dbReference type="SUPFAM" id="SSF56059">
    <property type="entry name" value="Glutathione synthetase ATP-binding domain-like"/>
    <property type="match status" value="1"/>
</dbReference>
<dbReference type="GO" id="GO:0060271">
    <property type="term" value="P:cilium assembly"/>
    <property type="evidence" value="ECO:0007669"/>
    <property type="project" value="TreeGrafter"/>
</dbReference>
<dbReference type="RefSeq" id="XP_018320480.1">
    <property type="nucleotide sequence ID" value="XM_018464978.2"/>
</dbReference>
<gene>
    <name evidence="10" type="primary">LOC108733700</name>
</gene>
<dbReference type="InterPro" id="IPR051437">
    <property type="entry name" value="TTLL_monoglycylase"/>
</dbReference>
<feature type="region of interest" description="Disordered" evidence="8">
    <location>
        <begin position="648"/>
        <end position="677"/>
    </location>
</feature>
<reference evidence="10" key="1">
    <citation type="submission" date="2025-08" db="UniProtKB">
        <authorList>
            <consortium name="RefSeq"/>
        </authorList>
    </citation>
    <scope>IDENTIFICATION</scope>
    <source>
        <tissue evidence="10">Entire body</tissue>
    </source>
</reference>
<feature type="region of interest" description="Disordered" evidence="8">
    <location>
        <begin position="711"/>
        <end position="760"/>
    </location>
</feature>
<organism evidence="9 10">
    <name type="scientific">Agrilus planipennis</name>
    <name type="common">Emerald ash borer</name>
    <name type="synonym">Agrilus marcopoli</name>
    <dbReference type="NCBI Taxonomy" id="224129"/>
    <lineage>
        <taxon>Eukaryota</taxon>
        <taxon>Metazoa</taxon>
        <taxon>Ecdysozoa</taxon>
        <taxon>Arthropoda</taxon>
        <taxon>Hexapoda</taxon>
        <taxon>Insecta</taxon>
        <taxon>Pterygota</taxon>
        <taxon>Neoptera</taxon>
        <taxon>Endopterygota</taxon>
        <taxon>Coleoptera</taxon>
        <taxon>Polyphaga</taxon>
        <taxon>Elateriformia</taxon>
        <taxon>Buprestoidea</taxon>
        <taxon>Buprestidae</taxon>
        <taxon>Agrilinae</taxon>
        <taxon>Agrilus</taxon>
    </lineage>
</organism>
<dbReference type="KEGG" id="apln:108733700"/>
<dbReference type="InParanoid" id="A0A1W4WKB8"/>
<dbReference type="OrthoDB" id="202825at2759"/>
<keyword evidence="9" id="KW-1185">Reference proteome</keyword>
<evidence type="ECO:0000256" key="1">
    <source>
        <dbReference type="ARBA" id="ARBA00004245"/>
    </source>
</evidence>
<evidence type="ECO:0000256" key="3">
    <source>
        <dbReference type="ARBA" id="ARBA00022598"/>
    </source>
</evidence>
<dbReference type="PANTHER" id="PTHR45870">
    <property type="entry name" value="TUBULIN MONOGLYCYLASE TTLL3"/>
    <property type="match status" value="1"/>
</dbReference>
<evidence type="ECO:0000256" key="5">
    <source>
        <dbReference type="ARBA" id="ARBA00022840"/>
    </source>
</evidence>
<dbReference type="PROSITE" id="PS51221">
    <property type="entry name" value="TTL"/>
    <property type="match status" value="1"/>
</dbReference>
<dbReference type="FunCoup" id="A0A1W4WKB8">
    <property type="interactions" value="36"/>
</dbReference>
<dbReference type="InterPro" id="IPR004344">
    <property type="entry name" value="TTL/TTLL_fam"/>
</dbReference>
<proteinExistence type="predicted"/>
<dbReference type="AlphaFoldDB" id="A0A1W4WKB8"/>
<evidence type="ECO:0000313" key="10">
    <source>
        <dbReference type="RefSeq" id="XP_018320480.1"/>
    </source>
</evidence>
<keyword evidence="6" id="KW-0206">Cytoskeleton</keyword>
<keyword evidence="5" id="KW-0067">ATP-binding</keyword>
<feature type="compositionally biased region" description="Polar residues" evidence="8">
    <location>
        <begin position="727"/>
        <end position="739"/>
    </location>
</feature>
<evidence type="ECO:0000313" key="9">
    <source>
        <dbReference type="Proteomes" id="UP000192223"/>
    </source>
</evidence>
<evidence type="ECO:0000256" key="7">
    <source>
        <dbReference type="SAM" id="Coils"/>
    </source>
</evidence>
<name>A0A1W4WKB8_AGRPL</name>
<comment type="subcellular location">
    <subcellularLocation>
        <location evidence="1">Cytoplasm</location>
        <location evidence="1">Cytoskeleton</location>
    </subcellularLocation>
</comment>